<organism evidence="13 14">
    <name type="scientific">Gonapodya prolifera (strain JEL478)</name>
    <name type="common">Monoblepharis prolifera</name>
    <dbReference type="NCBI Taxonomy" id="1344416"/>
    <lineage>
        <taxon>Eukaryota</taxon>
        <taxon>Fungi</taxon>
        <taxon>Fungi incertae sedis</taxon>
        <taxon>Chytridiomycota</taxon>
        <taxon>Chytridiomycota incertae sedis</taxon>
        <taxon>Monoblepharidomycetes</taxon>
        <taxon>Monoblepharidales</taxon>
        <taxon>Gonapodyaceae</taxon>
        <taxon>Gonapodya</taxon>
    </lineage>
</organism>
<name>A0A139AAK1_GONPJ</name>
<keyword evidence="5" id="KW-0479">Metal-binding</keyword>
<feature type="compositionally biased region" description="Basic and acidic residues" evidence="11">
    <location>
        <begin position="111"/>
        <end position="121"/>
    </location>
</feature>
<evidence type="ECO:0000313" key="14">
    <source>
        <dbReference type="Proteomes" id="UP000070544"/>
    </source>
</evidence>
<dbReference type="EMBL" id="KQ965773">
    <property type="protein sequence ID" value="KXS13882.1"/>
    <property type="molecule type" value="Genomic_DNA"/>
</dbReference>
<sequence length="121" mass="13996">MTRVARKRMHTRVRDTYRMTKTKRRTKDLDQIQDDLKPENLARLLATEPDPELPGQGQFLCVECSKHFINDTALVAHRKTKLHKKRVKDLKVPAYTQKEAESAVGLATDNQQKRRADMVLG</sequence>
<dbReference type="GO" id="GO:0005634">
    <property type="term" value="C:nucleus"/>
    <property type="evidence" value="ECO:0007669"/>
    <property type="project" value="UniProtKB-SubCell"/>
</dbReference>
<evidence type="ECO:0000256" key="5">
    <source>
        <dbReference type="ARBA" id="ARBA00022723"/>
    </source>
</evidence>
<dbReference type="GO" id="GO:0043023">
    <property type="term" value="F:ribosomal large subunit binding"/>
    <property type="evidence" value="ECO:0007669"/>
    <property type="project" value="EnsemblFungi"/>
</dbReference>
<dbReference type="Gene3D" id="3.30.160.60">
    <property type="entry name" value="Classic Zinc Finger"/>
    <property type="match status" value="1"/>
</dbReference>
<dbReference type="InterPro" id="IPR013087">
    <property type="entry name" value="Znf_C2H2_type"/>
</dbReference>
<dbReference type="AlphaFoldDB" id="A0A139AAK1"/>
<feature type="domain" description="C2H2-type" evidence="12">
    <location>
        <begin position="59"/>
        <end position="88"/>
    </location>
</feature>
<dbReference type="InterPro" id="IPR036236">
    <property type="entry name" value="Znf_C2H2_sf"/>
</dbReference>
<keyword evidence="6 10" id="KW-0863">Zinc-finger</keyword>
<dbReference type="STRING" id="1344416.A0A139AAK1"/>
<keyword evidence="4" id="KW-0690">Ribosome biogenesis</keyword>
<dbReference type="OrthoDB" id="24683at2759"/>
<dbReference type="Pfam" id="PF12171">
    <property type="entry name" value="zf-C2H2_jaz"/>
    <property type="match status" value="1"/>
</dbReference>
<evidence type="ECO:0000256" key="10">
    <source>
        <dbReference type="PROSITE-ProRule" id="PRU00042"/>
    </source>
</evidence>
<dbReference type="GO" id="GO:0008270">
    <property type="term" value="F:zinc ion binding"/>
    <property type="evidence" value="ECO:0007669"/>
    <property type="project" value="UniProtKB-KW"/>
</dbReference>
<dbReference type="GO" id="GO:0030687">
    <property type="term" value="C:preribosome, large subunit precursor"/>
    <property type="evidence" value="ECO:0007669"/>
    <property type="project" value="EnsemblFungi"/>
</dbReference>
<keyword evidence="3" id="KW-0963">Cytoplasm</keyword>
<dbReference type="FunFam" id="3.30.160.60:FF:000299">
    <property type="entry name" value="Zinc finger protein 593"/>
    <property type="match status" value="1"/>
</dbReference>
<gene>
    <name evidence="13" type="ORF">M427DRAFT_359174</name>
</gene>
<dbReference type="PANTHER" id="PTHR46095:SF1">
    <property type="entry name" value="ZINC FINGER PROTEIN 593"/>
    <property type="match status" value="1"/>
</dbReference>
<evidence type="ECO:0000256" key="2">
    <source>
        <dbReference type="ARBA" id="ARBA00004496"/>
    </source>
</evidence>
<dbReference type="GO" id="GO:0000055">
    <property type="term" value="P:ribosomal large subunit export from nucleus"/>
    <property type="evidence" value="ECO:0007669"/>
    <property type="project" value="EnsemblFungi"/>
</dbReference>
<dbReference type="PANTHER" id="PTHR46095">
    <property type="entry name" value="ZINC FINGER PROTEIN 593"/>
    <property type="match status" value="1"/>
</dbReference>
<dbReference type="PROSITE" id="PS00028">
    <property type="entry name" value="ZINC_FINGER_C2H2_1"/>
    <property type="match status" value="1"/>
</dbReference>
<dbReference type="OMA" id="MKDHFRS"/>
<evidence type="ECO:0000259" key="12">
    <source>
        <dbReference type="PROSITE" id="PS50157"/>
    </source>
</evidence>
<evidence type="ECO:0000256" key="4">
    <source>
        <dbReference type="ARBA" id="ARBA00022517"/>
    </source>
</evidence>
<protein>
    <recommendedName>
        <fullName evidence="12">C2H2-type domain-containing protein</fullName>
    </recommendedName>
</protein>
<evidence type="ECO:0000313" key="13">
    <source>
        <dbReference type="EMBL" id="KXS13882.1"/>
    </source>
</evidence>
<dbReference type="Proteomes" id="UP000070544">
    <property type="component" value="Unassembled WGS sequence"/>
</dbReference>
<evidence type="ECO:0000256" key="1">
    <source>
        <dbReference type="ARBA" id="ARBA00004123"/>
    </source>
</evidence>
<evidence type="ECO:0000256" key="3">
    <source>
        <dbReference type="ARBA" id="ARBA00022490"/>
    </source>
</evidence>
<feature type="region of interest" description="Disordered" evidence="11">
    <location>
        <begin position="98"/>
        <end position="121"/>
    </location>
</feature>
<evidence type="ECO:0000256" key="8">
    <source>
        <dbReference type="ARBA" id="ARBA00023242"/>
    </source>
</evidence>
<dbReference type="PROSITE" id="PS50157">
    <property type="entry name" value="ZINC_FINGER_C2H2_2"/>
    <property type="match status" value="1"/>
</dbReference>
<dbReference type="SUPFAM" id="SSF57667">
    <property type="entry name" value="beta-beta-alpha zinc fingers"/>
    <property type="match status" value="1"/>
</dbReference>
<keyword evidence="8" id="KW-0539">Nucleus</keyword>
<comment type="subcellular location">
    <subcellularLocation>
        <location evidence="2">Cytoplasm</location>
    </subcellularLocation>
    <subcellularLocation>
        <location evidence="1">Nucleus</location>
    </subcellularLocation>
</comment>
<evidence type="ECO:0000256" key="11">
    <source>
        <dbReference type="SAM" id="MobiDB-lite"/>
    </source>
</evidence>
<dbReference type="InterPro" id="IPR022755">
    <property type="entry name" value="Znf_C2H2_jaz"/>
</dbReference>
<dbReference type="InterPro" id="IPR051879">
    <property type="entry name" value="C2H2-ZF_Maturation_Protein"/>
</dbReference>
<accession>A0A139AAK1</accession>
<keyword evidence="7" id="KW-0862">Zinc</keyword>
<comment type="similarity">
    <text evidence="9">Belongs to the ZNF593/BUD20 C2H2-type zinc-finger protein family.</text>
</comment>
<evidence type="ECO:0000256" key="6">
    <source>
        <dbReference type="ARBA" id="ARBA00022771"/>
    </source>
</evidence>
<dbReference type="GO" id="GO:0005737">
    <property type="term" value="C:cytoplasm"/>
    <property type="evidence" value="ECO:0007669"/>
    <property type="project" value="UniProtKB-SubCell"/>
</dbReference>
<evidence type="ECO:0000256" key="7">
    <source>
        <dbReference type="ARBA" id="ARBA00022833"/>
    </source>
</evidence>
<reference evidence="13 14" key="1">
    <citation type="journal article" date="2015" name="Genome Biol. Evol.">
        <title>Phylogenomic analyses indicate that early fungi evolved digesting cell walls of algal ancestors of land plants.</title>
        <authorList>
            <person name="Chang Y."/>
            <person name="Wang S."/>
            <person name="Sekimoto S."/>
            <person name="Aerts A.L."/>
            <person name="Choi C."/>
            <person name="Clum A."/>
            <person name="LaButti K.M."/>
            <person name="Lindquist E.A."/>
            <person name="Yee Ngan C."/>
            <person name="Ohm R.A."/>
            <person name="Salamov A.A."/>
            <person name="Grigoriev I.V."/>
            <person name="Spatafora J.W."/>
            <person name="Berbee M.L."/>
        </authorList>
    </citation>
    <scope>NUCLEOTIDE SEQUENCE [LARGE SCALE GENOMIC DNA]</scope>
    <source>
        <strain evidence="13 14">JEL478</strain>
    </source>
</reference>
<evidence type="ECO:0000256" key="9">
    <source>
        <dbReference type="ARBA" id="ARBA00038064"/>
    </source>
</evidence>
<proteinExistence type="inferred from homology"/>
<keyword evidence="14" id="KW-1185">Reference proteome</keyword>